<keyword evidence="4" id="KW-1185">Reference proteome</keyword>
<evidence type="ECO:0000259" key="2">
    <source>
        <dbReference type="Pfam" id="PF03795"/>
    </source>
</evidence>
<dbReference type="InterPro" id="IPR005545">
    <property type="entry name" value="YCII"/>
</dbReference>
<dbReference type="Gene3D" id="3.30.70.1060">
    <property type="entry name" value="Dimeric alpha+beta barrel"/>
    <property type="match status" value="1"/>
</dbReference>
<dbReference type="STRING" id="429727.VE26_06175"/>
<name>A0A0F5FNA6_9HYPH</name>
<dbReference type="Proteomes" id="UP000033649">
    <property type="component" value="Unassembled WGS sequence"/>
</dbReference>
<reference evidence="3 4" key="1">
    <citation type="submission" date="2015-03" db="EMBL/GenBank/DDBJ databases">
        <authorList>
            <person name="Hassan Y."/>
            <person name="Lepp D."/>
            <person name="Li X.-Z."/>
            <person name="Zhou T."/>
        </authorList>
    </citation>
    <scope>NUCLEOTIDE SEQUENCE [LARGE SCALE GENOMIC DNA]</scope>
    <source>
        <strain evidence="3 4">IPL18</strain>
    </source>
</reference>
<dbReference type="PANTHER" id="PTHR35174">
    <property type="entry name" value="BLL7171 PROTEIN-RELATED"/>
    <property type="match status" value="1"/>
</dbReference>
<comment type="caution">
    <text evidence="3">The sequence shown here is derived from an EMBL/GenBank/DDBJ whole genome shotgun (WGS) entry which is preliminary data.</text>
</comment>
<proteinExistence type="inferred from homology"/>
<protein>
    <recommendedName>
        <fullName evidence="2">YCII-related domain-containing protein</fullName>
    </recommendedName>
</protein>
<feature type="domain" description="YCII-related" evidence="2">
    <location>
        <begin position="13"/>
        <end position="89"/>
    </location>
</feature>
<evidence type="ECO:0000313" key="4">
    <source>
        <dbReference type="Proteomes" id="UP000033649"/>
    </source>
</evidence>
<accession>A0A0F5FNA6</accession>
<gene>
    <name evidence="3" type="ORF">VE26_06175</name>
</gene>
<dbReference type="EMBL" id="JZEY01000054">
    <property type="protein sequence ID" value="KKB10313.1"/>
    <property type="molecule type" value="Genomic_DNA"/>
</dbReference>
<dbReference type="Pfam" id="PF03795">
    <property type="entry name" value="YCII"/>
    <property type="match status" value="1"/>
</dbReference>
<evidence type="ECO:0000256" key="1">
    <source>
        <dbReference type="ARBA" id="ARBA00007689"/>
    </source>
</evidence>
<dbReference type="AlphaFoldDB" id="A0A0F5FNA6"/>
<dbReference type="InterPro" id="IPR011008">
    <property type="entry name" value="Dimeric_a/b-barrel"/>
</dbReference>
<sequence length="117" mass="11979">MSILPPADLKPEDVPAGLMEAMGPWMEKSLASGALVSTGGLHPASSGRRLQGGSGAVVVTDGPFAEAKEVIGGYAVLEAPDMDAAARIAGEFLQLHIDNSMPDVVLELREIAGGVNI</sequence>
<dbReference type="PATRIC" id="fig|429727.3.peg.1279"/>
<dbReference type="SUPFAM" id="SSF54909">
    <property type="entry name" value="Dimeric alpha+beta barrel"/>
    <property type="match status" value="1"/>
</dbReference>
<evidence type="ECO:0000313" key="3">
    <source>
        <dbReference type="EMBL" id="KKB10313.1"/>
    </source>
</evidence>
<organism evidence="3 4">
    <name type="scientific">Devosia chinhatensis</name>
    <dbReference type="NCBI Taxonomy" id="429727"/>
    <lineage>
        <taxon>Bacteria</taxon>
        <taxon>Pseudomonadati</taxon>
        <taxon>Pseudomonadota</taxon>
        <taxon>Alphaproteobacteria</taxon>
        <taxon>Hyphomicrobiales</taxon>
        <taxon>Devosiaceae</taxon>
        <taxon>Devosia</taxon>
    </lineage>
</organism>
<dbReference type="PANTHER" id="PTHR35174:SF1">
    <property type="entry name" value="BLL0086 PROTEIN"/>
    <property type="match status" value="1"/>
</dbReference>
<comment type="similarity">
    <text evidence="1">Belongs to the YciI family.</text>
</comment>